<gene>
    <name evidence="2" type="ORF">GALMADRAFT_256724</name>
</gene>
<feature type="region of interest" description="Disordered" evidence="1">
    <location>
        <begin position="64"/>
        <end position="109"/>
    </location>
</feature>
<protein>
    <submittedName>
        <fullName evidence="2">Uncharacterized protein</fullName>
    </submittedName>
</protein>
<dbReference type="HOGENOM" id="CLU_1885930_0_0_1"/>
<evidence type="ECO:0000313" key="2">
    <source>
        <dbReference type="EMBL" id="KDR68502.1"/>
    </source>
</evidence>
<evidence type="ECO:0000256" key="1">
    <source>
        <dbReference type="SAM" id="MobiDB-lite"/>
    </source>
</evidence>
<proteinExistence type="predicted"/>
<dbReference type="AlphaFoldDB" id="A0A067SEU2"/>
<dbReference type="Proteomes" id="UP000027222">
    <property type="component" value="Unassembled WGS sequence"/>
</dbReference>
<organism evidence="2 3">
    <name type="scientific">Galerina marginata (strain CBS 339.88)</name>
    <dbReference type="NCBI Taxonomy" id="685588"/>
    <lineage>
        <taxon>Eukaryota</taxon>
        <taxon>Fungi</taxon>
        <taxon>Dikarya</taxon>
        <taxon>Basidiomycota</taxon>
        <taxon>Agaricomycotina</taxon>
        <taxon>Agaricomycetes</taxon>
        <taxon>Agaricomycetidae</taxon>
        <taxon>Agaricales</taxon>
        <taxon>Agaricineae</taxon>
        <taxon>Strophariaceae</taxon>
        <taxon>Galerina</taxon>
    </lineage>
</organism>
<dbReference type="EMBL" id="KL142407">
    <property type="protein sequence ID" value="KDR68502.1"/>
    <property type="molecule type" value="Genomic_DNA"/>
</dbReference>
<sequence length="135" mass="14069">MEDEDRIPDAHEWMHRELESFSTDCVQELSLSPGFGSGLSNASGHELDGMFGGATSARGDVGIQIGHDFGHRHKTSPAPISTRTKGHNRASTSLPASASPASAPLGPSSLALTTSTSCLISPMTTKPGSLSQRPV</sequence>
<reference evidence="3" key="1">
    <citation type="journal article" date="2014" name="Proc. Natl. Acad. Sci. U.S.A.">
        <title>Extensive sampling of basidiomycete genomes demonstrates inadequacy of the white-rot/brown-rot paradigm for wood decay fungi.</title>
        <authorList>
            <person name="Riley R."/>
            <person name="Salamov A.A."/>
            <person name="Brown D.W."/>
            <person name="Nagy L.G."/>
            <person name="Floudas D."/>
            <person name="Held B.W."/>
            <person name="Levasseur A."/>
            <person name="Lombard V."/>
            <person name="Morin E."/>
            <person name="Otillar R."/>
            <person name="Lindquist E.A."/>
            <person name="Sun H."/>
            <person name="LaButti K.M."/>
            <person name="Schmutz J."/>
            <person name="Jabbour D."/>
            <person name="Luo H."/>
            <person name="Baker S.E."/>
            <person name="Pisabarro A.G."/>
            <person name="Walton J.D."/>
            <person name="Blanchette R.A."/>
            <person name="Henrissat B."/>
            <person name="Martin F."/>
            <person name="Cullen D."/>
            <person name="Hibbett D.S."/>
            <person name="Grigoriev I.V."/>
        </authorList>
    </citation>
    <scope>NUCLEOTIDE SEQUENCE [LARGE SCALE GENOMIC DNA]</scope>
    <source>
        <strain evidence="3">CBS 339.88</strain>
    </source>
</reference>
<accession>A0A067SEU2</accession>
<evidence type="ECO:0000313" key="3">
    <source>
        <dbReference type="Proteomes" id="UP000027222"/>
    </source>
</evidence>
<name>A0A067SEU2_GALM3</name>
<feature type="compositionally biased region" description="Low complexity" evidence="1">
    <location>
        <begin position="90"/>
        <end position="109"/>
    </location>
</feature>
<keyword evidence="3" id="KW-1185">Reference proteome</keyword>